<dbReference type="AlphaFoldDB" id="A0A3D9ZJ40"/>
<dbReference type="SUPFAM" id="SSF54637">
    <property type="entry name" value="Thioesterase/thiol ester dehydrase-isomerase"/>
    <property type="match status" value="1"/>
</dbReference>
<keyword evidence="2" id="KW-1185">Reference proteome</keyword>
<dbReference type="EMBL" id="QUMQ01000001">
    <property type="protein sequence ID" value="REF97257.1"/>
    <property type="molecule type" value="Genomic_DNA"/>
</dbReference>
<protein>
    <submittedName>
        <fullName evidence="1">Uncharacterized protein</fullName>
    </submittedName>
</protein>
<reference evidence="1 2" key="1">
    <citation type="submission" date="2018-08" db="EMBL/GenBank/DDBJ databases">
        <title>Sequencing the genomes of 1000 actinobacteria strains.</title>
        <authorList>
            <person name="Klenk H.-P."/>
        </authorList>
    </citation>
    <scope>NUCLEOTIDE SEQUENCE [LARGE SCALE GENOMIC DNA]</scope>
    <source>
        <strain evidence="1 2">DSM 44099</strain>
    </source>
</reference>
<evidence type="ECO:0000313" key="2">
    <source>
        <dbReference type="Proteomes" id="UP000256913"/>
    </source>
</evidence>
<accession>A0A3D9ZJ40</accession>
<dbReference type="InterPro" id="IPR029069">
    <property type="entry name" value="HotDog_dom_sf"/>
</dbReference>
<dbReference type="Gene3D" id="3.10.129.10">
    <property type="entry name" value="Hotdog Thioesterase"/>
    <property type="match status" value="1"/>
</dbReference>
<proteinExistence type="predicted"/>
<organism evidence="1 2">
    <name type="scientific">Asanoa ferruginea</name>
    <dbReference type="NCBI Taxonomy" id="53367"/>
    <lineage>
        <taxon>Bacteria</taxon>
        <taxon>Bacillati</taxon>
        <taxon>Actinomycetota</taxon>
        <taxon>Actinomycetes</taxon>
        <taxon>Micromonosporales</taxon>
        <taxon>Micromonosporaceae</taxon>
        <taxon>Asanoa</taxon>
    </lineage>
</organism>
<comment type="caution">
    <text evidence="1">The sequence shown here is derived from an EMBL/GenBank/DDBJ whole genome shotgun (WGS) entry which is preliminary data.</text>
</comment>
<dbReference type="Proteomes" id="UP000256913">
    <property type="component" value="Unassembled WGS sequence"/>
</dbReference>
<evidence type="ECO:0000313" key="1">
    <source>
        <dbReference type="EMBL" id="REF97257.1"/>
    </source>
</evidence>
<name>A0A3D9ZJ40_9ACTN</name>
<gene>
    <name evidence="1" type="ORF">DFJ67_3254</name>
</gene>
<sequence length="229" mass="23031">MNAGRAALVWECVHVEMVIAARFNGPPGTGNGGYSAGTFAALVGTGIPEVTLVKPPPLDVPFAADEDRVLDPTGAVVATVRSVPPFGVGAPPVTLAAATDAARSYAGFADHPFPTCYVCGPERADGLRVFPGPVDGVVAAPFTAPAQVGPETVWAALDCPGGWSVLSPGRAYVLGRMAAVVTALPAPGSENVLVGALAGTEGRKAAVHTALYSAGGDLLAHARATWIAI</sequence>